<dbReference type="Gene3D" id="3.40.50.300">
    <property type="entry name" value="P-loop containing nucleotide triphosphate hydrolases"/>
    <property type="match status" value="1"/>
</dbReference>
<organism evidence="6 7">
    <name type="scientific">Xanthomonas hortorum pv. carotae</name>
    <dbReference type="NCBI Taxonomy" id="487904"/>
    <lineage>
        <taxon>Bacteria</taxon>
        <taxon>Pseudomonadati</taxon>
        <taxon>Pseudomonadota</taxon>
        <taxon>Gammaproteobacteria</taxon>
        <taxon>Lysobacterales</taxon>
        <taxon>Lysobacteraceae</taxon>
        <taxon>Xanthomonas</taxon>
    </lineage>
</organism>
<evidence type="ECO:0000256" key="3">
    <source>
        <dbReference type="SAM" id="MobiDB-lite"/>
    </source>
</evidence>
<dbReference type="SUPFAM" id="SSF47090">
    <property type="entry name" value="PGBD-like"/>
    <property type="match status" value="1"/>
</dbReference>
<reference evidence="6 7" key="1">
    <citation type="submission" date="2020-07" db="EMBL/GenBank/DDBJ databases">
        <authorList>
            <person name="Pothier F. J."/>
        </authorList>
    </citation>
    <scope>NUCLEOTIDE SEQUENCE [LARGE SCALE GENOMIC DNA]</scope>
    <source>
        <strain evidence="6 7">CFBP 7900</strain>
    </source>
</reference>
<dbReference type="RefSeq" id="WP_183086646.1">
    <property type="nucleotide sequence ID" value="NZ_CAJDKC010000003.1"/>
</dbReference>
<feature type="domain" description="Zeta toxin" evidence="5">
    <location>
        <begin position="32"/>
        <end position="218"/>
    </location>
</feature>
<feature type="compositionally biased region" description="Basic and acidic residues" evidence="3">
    <location>
        <begin position="1020"/>
        <end position="1029"/>
    </location>
</feature>
<feature type="compositionally biased region" description="Low complexity" evidence="3">
    <location>
        <begin position="833"/>
        <end position="847"/>
    </location>
</feature>
<protein>
    <submittedName>
        <fullName evidence="6">Uncharacterized protein</fullName>
    </submittedName>
</protein>
<dbReference type="InterPro" id="IPR036366">
    <property type="entry name" value="PGBDSf"/>
</dbReference>
<sequence length="1270" mass="136278">MTGIQDPLDLGQHEDIFRKQILADLNFEGLSSYESPRAIILAGQPGAGKGSLARAASSDLHGDSIKIDPDELRRYHPRIDEFRHENPFSWSSRTHSDASQWADELLAEATSSKKNIIFDTTLANGEWASKTLIKGLQDNGYEVEVRAVASPKLESEHGVDSRFTANIDREGYGRYVPEGARDAIYSRIPGSLDTIHAVNNVPIRIFNREGIELYDSRTDARMPGQAMEEARNARLKDPAFTEHLREAWQKQFDWHRDLPEHVQEVPRSDPALQAKLLAEHAELHVSDGVNSRLEGIATIDELVRPGAPPARVPAPEPEIPGLRRAGMAAGLAGLGVAATAYDASQTGERVGTLLAQDNLTAARSEALHFGARGVGGWAGGAAAAAMVGTTGAGPVALVVADGYLFSAAADKAVTLWDNRQIYTQTDKQGVSWEFNGNQWLRQEKADLPNDGVDAPQKQAMFALPEKARELNYHASSEATEQALGKVQPSNPYVQPSSEADAAHLYARDWRHDPASGQWSRMVADDVDRNDRPVWTVDPASPERSAALDQQAAQVVDANIARGPAAIAATYQAAHQRNGWEDFGPVPATVQTALNPDSLQASDGKQYQRDTQGQWRHDGVAAEGNVPLELNATRERLQPALEQHAQALAQMPARQTPTPQQQDQANTEATYAAYGVAPNAQTAGAIQLAVQKTREANGIDAATSSLALERDATGQYSVDSPIQHLRRDADSAVRVAATTSTDEIHQALGEVQLLRQEQFPSAGAPEQRIDAQSPQERDAYEQALREANRQGVSTQEAQQVASFAATTVTAPRMDETQAPQAAIDAQRDRDVARTPDAPAVAETATPAPVVMPAPVNAPLPEDVRPVAKPAEPKSEPVPQREPQETRTPEVAAPSIAETAQQKSEAVDPTSASAAAPSVGSASFASTSPDQASTQAAAPVSPASHEVEGLRLGDRGQEVEFLQYRLQQLDARGPNGQAVPQDGHYGPETEHAVRQFQQEQGLPATGIAGPDLDAALSQAQHARREALKPTESRSANAAVEQGGEQQARVVTPQNDAPSAVPLHAEQQEAMQASSPAIPTQSEAPAQIVLPERTSSPYASSPGFGGAGGRSNAGQREEGRVEPIRPSQDIAQQAFPSDHRDYTLFSAIQAQLPKGTSDEKTAEVLHAVKESGVERADELRKVTIHDDVAFIFGKTPGFHSEVALDTPSPGMTETLQKTEALDQQRVQQMVQFQREREEIDKNPTGPVMTLAARSQQQAMSDASSGDGGGGDGG</sequence>
<dbReference type="Pfam" id="PF06414">
    <property type="entry name" value="Zeta_toxin"/>
    <property type="match status" value="1"/>
</dbReference>
<dbReference type="EMBL" id="CAJDKC010000003">
    <property type="protein sequence ID" value="CAD0311683.1"/>
    <property type="molecule type" value="Genomic_DNA"/>
</dbReference>
<dbReference type="GO" id="GO:0005524">
    <property type="term" value="F:ATP binding"/>
    <property type="evidence" value="ECO:0007669"/>
    <property type="project" value="UniProtKB-KW"/>
</dbReference>
<feature type="domain" description="Peptidoglycan binding-like" evidence="4">
    <location>
        <begin position="953"/>
        <end position="1010"/>
    </location>
</feature>
<dbReference type="InterPro" id="IPR010488">
    <property type="entry name" value="Zeta_toxin_domain"/>
</dbReference>
<keyword evidence="1" id="KW-0547">Nucleotide-binding</keyword>
<gene>
    <name evidence="6" type="ORF">CFBP7900_08200</name>
</gene>
<feature type="region of interest" description="Disordered" evidence="3">
    <location>
        <begin position="1232"/>
        <end position="1270"/>
    </location>
</feature>
<evidence type="ECO:0000313" key="6">
    <source>
        <dbReference type="EMBL" id="CAD0311683.1"/>
    </source>
</evidence>
<feature type="compositionally biased region" description="Polar residues" evidence="3">
    <location>
        <begin position="789"/>
        <end position="808"/>
    </location>
</feature>
<feature type="region of interest" description="Disordered" evidence="3">
    <location>
        <begin position="758"/>
        <end position="945"/>
    </location>
</feature>
<dbReference type="EMBL" id="CAJDKC010000003">
    <property type="protein sequence ID" value="CAD0311693.1"/>
    <property type="molecule type" value="Genomic_DNA"/>
</dbReference>
<dbReference type="InterPro" id="IPR036365">
    <property type="entry name" value="PGBD-like_sf"/>
</dbReference>
<dbReference type="AlphaFoldDB" id="A0A6V7C9A5"/>
<dbReference type="Pfam" id="PF01471">
    <property type="entry name" value="PG_binding_1"/>
    <property type="match status" value="1"/>
</dbReference>
<dbReference type="Proteomes" id="UP000587508">
    <property type="component" value="Unassembled WGS sequence"/>
</dbReference>
<feature type="compositionally biased region" description="Basic and acidic residues" evidence="3">
    <location>
        <begin position="860"/>
        <end position="873"/>
    </location>
</feature>
<evidence type="ECO:0000256" key="2">
    <source>
        <dbReference type="ARBA" id="ARBA00022840"/>
    </source>
</evidence>
<comment type="caution">
    <text evidence="6">The sequence shown here is derived from an EMBL/GenBank/DDBJ whole genome shotgun (WGS) entry which is preliminary data.</text>
</comment>
<dbReference type="GO" id="GO:0016301">
    <property type="term" value="F:kinase activity"/>
    <property type="evidence" value="ECO:0007669"/>
    <property type="project" value="InterPro"/>
</dbReference>
<evidence type="ECO:0000259" key="4">
    <source>
        <dbReference type="Pfam" id="PF01471"/>
    </source>
</evidence>
<accession>A0A6V7C9A5</accession>
<feature type="region of interest" description="Disordered" evidence="3">
    <location>
        <begin position="1091"/>
        <end position="1124"/>
    </location>
</feature>
<feature type="compositionally biased region" description="Basic and acidic residues" evidence="3">
    <location>
        <begin position="774"/>
        <end position="787"/>
    </location>
</feature>
<evidence type="ECO:0000313" key="7">
    <source>
        <dbReference type="Proteomes" id="UP000587508"/>
    </source>
</evidence>
<keyword evidence="2" id="KW-0067">ATP-binding</keyword>
<dbReference type="Gene3D" id="1.10.101.10">
    <property type="entry name" value="PGBD-like superfamily/PGBD"/>
    <property type="match status" value="1"/>
</dbReference>
<proteinExistence type="predicted"/>
<evidence type="ECO:0000259" key="5">
    <source>
        <dbReference type="Pfam" id="PF06414"/>
    </source>
</evidence>
<feature type="compositionally biased region" description="Low complexity" evidence="3">
    <location>
        <begin position="909"/>
        <end position="924"/>
    </location>
</feature>
<feature type="compositionally biased region" description="Polar residues" evidence="3">
    <location>
        <begin position="925"/>
        <end position="934"/>
    </location>
</feature>
<dbReference type="SUPFAM" id="SSF52540">
    <property type="entry name" value="P-loop containing nucleoside triphosphate hydrolases"/>
    <property type="match status" value="1"/>
</dbReference>
<evidence type="ECO:0000256" key="1">
    <source>
        <dbReference type="ARBA" id="ARBA00022741"/>
    </source>
</evidence>
<feature type="compositionally biased region" description="Polar residues" evidence="3">
    <location>
        <begin position="1066"/>
        <end position="1078"/>
    </location>
</feature>
<feature type="region of interest" description="Disordered" evidence="3">
    <location>
        <begin position="1015"/>
        <end position="1078"/>
    </location>
</feature>
<dbReference type="InterPro" id="IPR027417">
    <property type="entry name" value="P-loop_NTPase"/>
</dbReference>
<name>A0A6V7C9A5_9XANT</name>
<dbReference type="InterPro" id="IPR002477">
    <property type="entry name" value="Peptidoglycan-bd-like"/>
</dbReference>